<evidence type="ECO:0008006" key="4">
    <source>
        <dbReference type="Google" id="ProtNLM"/>
    </source>
</evidence>
<accession>A0ABW2GUW2</accession>
<feature type="chain" id="PRO_5045418265" description="Ig-like domain-containing protein" evidence="1">
    <location>
        <begin position="30"/>
        <end position="486"/>
    </location>
</feature>
<protein>
    <recommendedName>
        <fullName evidence="4">Ig-like domain-containing protein</fullName>
    </recommendedName>
</protein>
<comment type="caution">
    <text evidence="2">The sequence shown here is derived from an EMBL/GenBank/DDBJ whole genome shotgun (WGS) entry which is preliminary data.</text>
</comment>
<dbReference type="InterPro" id="IPR013783">
    <property type="entry name" value="Ig-like_fold"/>
</dbReference>
<name>A0ABW2GUW2_9ACTN</name>
<dbReference type="EMBL" id="JBHTAC010000005">
    <property type="protein sequence ID" value="MFC7242196.1"/>
    <property type="molecule type" value="Genomic_DNA"/>
</dbReference>
<feature type="signal peptide" evidence="1">
    <location>
        <begin position="1"/>
        <end position="29"/>
    </location>
</feature>
<dbReference type="Proteomes" id="UP001596392">
    <property type="component" value="Unassembled WGS sequence"/>
</dbReference>
<sequence>MTTRLHRTARRAAHTALLSLALVTGAASAATAGMPGLNKALQDLETAASPDVTIGNAIFDTATVSEVAEGVAGSLVFELYGPDDAECTGDIIFNPTVVTSGSGEFRSGDFVPTAPGTYRWIVRFNTGTETIESGCNDEGEDTDVLQATPRVRTLASDDVPLGEPIFDRARLTGGYQPTGTLTFSLYGPGDDVCEEAPVTTSTRTVTGNGPYRSDPFTPTVPGTYRWRADYSGDANNALAGTACNDELEQVTVRAVPTLATNVTAPEVDLGAAVSDTATLTGGLRATGSIVFTLYGPNDEDCATDPVFTSDPVTVTPDGTTYESGDFTPDAAGTYRWIATYSGDANNEEVATQCGDEDETVIVRGDQVTPVLTTRVSRGTTYLGKPVTDIATLSGGADPTGTITFNLYGPGDATCSRTPVFTSVVDVTTGNGDYTSGEFRPRVPGAYQWVAEYSGDENNAGVVTECGDPAEQFIVKKKPPYGGVPRP</sequence>
<keyword evidence="1" id="KW-0732">Signal</keyword>
<evidence type="ECO:0000313" key="2">
    <source>
        <dbReference type="EMBL" id="MFC7242196.1"/>
    </source>
</evidence>
<reference evidence="3" key="1">
    <citation type="journal article" date="2019" name="Int. J. Syst. Evol. Microbiol.">
        <title>The Global Catalogue of Microorganisms (GCM) 10K type strain sequencing project: providing services to taxonomists for standard genome sequencing and annotation.</title>
        <authorList>
            <consortium name="The Broad Institute Genomics Platform"/>
            <consortium name="The Broad Institute Genome Sequencing Center for Infectious Disease"/>
            <person name="Wu L."/>
            <person name="Ma J."/>
        </authorList>
    </citation>
    <scope>NUCLEOTIDE SEQUENCE [LARGE SCALE GENOMIC DNA]</scope>
    <source>
        <strain evidence="3">CGMCC 1.9106</strain>
    </source>
</reference>
<dbReference type="RefSeq" id="WP_376805624.1">
    <property type="nucleotide sequence ID" value="NZ_JBHTAC010000005.1"/>
</dbReference>
<evidence type="ECO:0000313" key="3">
    <source>
        <dbReference type="Proteomes" id="UP001596392"/>
    </source>
</evidence>
<evidence type="ECO:0000256" key="1">
    <source>
        <dbReference type="SAM" id="SignalP"/>
    </source>
</evidence>
<organism evidence="2 3">
    <name type="scientific">Catellatospora aurea</name>
    <dbReference type="NCBI Taxonomy" id="1337874"/>
    <lineage>
        <taxon>Bacteria</taxon>
        <taxon>Bacillati</taxon>
        <taxon>Actinomycetota</taxon>
        <taxon>Actinomycetes</taxon>
        <taxon>Micromonosporales</taxon>
        <taxon>Micromonosporaceae</taxon>
        <taxon>Catellatospora</taxon>
    </lineage>
</organism>
<keyword evidence="3" id="KW-1185">Reference proteome</keyword>
<proteinExistence type="predicted"/>
<dbReference type="Gene3D" id="2.60.40.10">
    <property type="entry name" value="Immunoglobulins"/>
    <property type="match status" value="1"/>
</dbReference>
<gene>
    <name evidence="2" type="ORF">ACFQO7_06845</name>
</gene>